<dbReference type="Pfam" id="PF02668">
    <property type="entry name" value="TauD"/>
    <property type="match status" value="1"/>
</dbReference>
<comment type="similarity">
    <text evidence="1">Belongs to the TfdA dioxygenase family.</text>
</comment>
<evidence type="ECO:0000313" key="8">
    <source>
        <dbReference type="Proteomes" id="UP001216253"/>
    </source>
</evidence>
<dbReference type="SUPFAM" id="SSF51197">
    <property type="entry name" value="Clavaminate synthase-like"/>
    <property type="match status" value="1"/>
</dbReference>
<dbReference type="InterPro" id="IPR042098">
    <property type="entry name" value="TauD-like_sf"/>
</dbReference>
<keyword evidence="4" id="KW-0560">Oxidoreductase</keyword>
<evidence type="ECO:0000256" key="3">
    <source>
        <dbReference type="ARBA" id="ARBA00022964"/>
    </source>
</evidence>
<reference evidence="7 8" key="1">
    <citation type="submission" date="2023-03" db="EMBL/GenBank/DDBJ databases">
        <title>NovoSphingobium album sp. nov. isolated from polycyclic aromatic hydrocarbons- and heavy-metal polluted soil.</title>
        <authorList>
            <person name="Liu Z."/>
            <person name="Wang K."/>
        </authorList>
    </citation>
    <scope>NUCLEOTIDE SEQUENCE [LARGE SCALE GENOMIC DNA]</scope>
    <source>
        <strain evidence="7 8">H3SJ31-1</strain>
    </source>
</reference>
<dbReference type="PANTHER" id="PTHR30468">
    <property type="entry name" value="ALPHA-KETOGLUTARATE-DEPENDENT SULFONATE DIOXYGENASE"/>
    <property type="match status" value="1"/>
</dbReference>
<dbReference type="InterPro" id="IPR051323">
    <property type="entry name" value="AtsK-like"/>
</dbReference>
<organism evidence="7 8">
    <name type="scientific">Novosphingobium album</name>
    <name type="common">ex Liu et al. 2023</name>
    <dbReference type="NCBI Taxonomy" id="3031130"/>
    <lineage>
        <taxon>Bacteria</taxon>
        <taxon>Pseudomonadati</taxon>
        <taxon>Pseudomonadota</taxon>
        <taxon>Alphaproteobacteria</taxon>
        <taxon>Sphingomonadales</taxon>
        <taxon>Sphingomonadaceae</taxon>
        <taxon>Novosphingobium</taxon>
    </lineage>
</organism>
<dbReference type="PANTHER" id="PTHR30468:SF1">
    <property type="entry name" value="ALPHA-KETOGLUTARATE-DEPENDENT SULFONATE DIOXYGENASE"/>
    <property type="match status" value="1"/>
</dbReference>
<evidence type="ECO:0000256" key="2">
    <source>
        <dbReference type="ARBA" id="ARBA00022723"/>
    </source>
</evidence>
<protein>
    <submittedName>
        <fullName evidence="7">TauD/TfdA family dioxygenase</fullName>
    </submittedName>
</protein>
<evidence type="ECO:0000313" key="7">
    <source>
        <dbReference type="EMBL" id="MDE8651489.1"/>
    </source>
</evidence>
<sequence length="290" mass="32513">MNAITTLQVARQDSHEEIAIVRVEANLGAEVRGLDLTAPITPEVADLLRTLLWEHQVLFFRDTGIDNQQQAAIGRVFGPPIADSISRRHGVKDEDILPMNTGPYANAYYGTPWHADATYLEKPYLVSVLRSVIAPELGGDTVWSSGISAYEALPQDVKERIDGLTAIHRPNSKAYKLIEDKDELDDYLRQYSGVQHPVVITHPFNGRKVLYVNEGFTEELVGLPEGEGKDLLAFLKQQFTRPEHQVRFKWRPGSLAIWDNRAVQHKGVADYGNAQRQLVRVVAAGERPTR</sequence>
<keyword evidence="8" id="KW-1185">Reference proteome</keyword>
<gene>
    <name evidence="7" type="ORF">PYV00_07130</name>
</gene>
<keyword evidence="5" id="KW-0408">Iron</keyword>
<evidence type="ECO:0000256" key="1">
    <source>
        <dbReference type="ARBA" id="ARBA00005896"/>
    </source>
</evidence>
<keyword evidence="2" id="KW-0479">Metal-binding</keyword>
<keyword evidence="3 7" id="KW-0223">Dioxygenase</keyword>
<dbReference type="RefSeq" id="WP_275227587.1">
    <property type="nucleotide sequence ID" value="NZ_JARESE010000019.1"/>
</dbReference>
<dbReference type="Gene3D" id="3.60.130.10">
    <property type="entry name" value="Clavaminate synthase-like"/>
    <property type="match status" value="1"/>
</dbReference>
<proteinExistence type="inferred from homology"/>
<accession>A0ABT5WN79</accession>
<dbReference type="EMBL" id="JARESE010000019">
    <property type="protein sequence ID" value="MDE8651489.1"/>
    <property type="molecule type" value="Genomic_DNA"/>
</dbReference>
<evidence type="ECO:0000256" key="5">
    <source>
        <dbReference type="ARBA" id="ARBA00023004"/>
    </source>
</evidence>
<dbReference type="InterPro" id="IPR003819">
    <property type="entry name" value="TauD/TfdA-like"/>
</dbReference>
<evidence type="ECO:0000259" key="6">
    <source>
        <dbReference type="Pfam" id="PF02668"/>
    </source>
</evidence>
<dbReference type="GO" id="GO:0051213">
    <property type="term" value="F:dioxygenase activity"/>
    <property type="evidence" value="ECO:0007669"/>
    <property type="project" value="UniProtKB-KW"/>
</dbReference>
<evidence type="ECO:0000256" key="4">
    <source>
        <dbReference type="ARBA" id="ARBA00023002"/>
    </source>
</evidence>
<name>A0ABT5WN79_9SPHN</name>
<feature type="domain" description="TauD/TfdA-like" evidence="6">
    <location>
        <begin position="26"/>
        <end position="281"/>
    </location>
</feature>
<comment type="caution">
    <text evidence="7">The sequence shown here is derived from an EMBL/GenBank/DDBJ whole genome shotgun (WGS) entry which is preliminary data.</text>
</comment>
<dbReference type="Proteomes" id="UP001216253">
    <property type="component" value="Unassembled WGS sequence"/>
</dbReference>